<feature type="compositionally biased region" description="Basic and acidic residues" evidence="1">
    <location>
        <begin position="69"/>
        <end position="82"/>
    </location>
</feature>
<evidence type="ECO:0000313" key="6">
    <source>
        <dbReference type="Proteomes" id="UP000199249"/>
    </source>
</evidence>
<evidence type="ECO:0000256" key="1">
    <source>
        <dbReference type="SAM" id="MobiDB-lite"/>
    </source>
</evidence>
<evidence type="ECO:0000256" key="2">
    <source>
        <dbReference type="SAM" id="Phobius"/>
    </source>
</evidence>
<keyword evidence="3" id="KW-0732">Signal</keyword>
<evidence type="ECO:0000259" key="4">
    <source>
        <dbReference type="Pfam" id="PF13441"/>
    </source>
</evidence>
<dbReference type="Pfam" id="PF13441">
    <property type="entry name" value="Gly-zipper_YMGG"/>
    <property type="match status" value="1"/>
</dbReference>
<dbReference type="STRING" id="651662.SAMN04488069_11259"/>
<keyword evidence="2" id="KW-0472">Membrane</keyword>
<keyword evidence="2" id="KW-1133">Transmembrane helix</keyword>
<dbReference type="PROSITE" id="PS51257">
    <property type="entry name" value="PROKAR_LIPOPROTEIN"/>
    <property type="match status" value="1"/>
</dbReference>
<gene>
    <name evidence="5" type="ORF">SAMN04488069_11259</name>
</gene>
<organism evidence="5 6">
    <name type="scientific">Hymenobacter psychrophilus</name>
    <dbReference type="NCBI Taxonomy" id="651662"/>
    <lineage>
        <taxon>Bacteria</taxon>
        <taxon>Pseudomonadati</taxon>
        <taxon>Bacteroidota</taxon>
        <taxon>Cytophagia</taxon>
        <taxon>Cytophagales</taxon>
        <taxon>Hymenobacteraceae</taxon>
        <taxon>Hymenobacter</taxon>
    </lineage>
</organism>
<feature type="chain" id="PRO_5011484876" evidence="3">
    <location>
        <begin position="26"/>
        <end position="88"/>
    </location>
</feature>
<proteinExistence type="predicted"/>
<dbReference type="EMBL" id="FNOV01000012">
    <property type="protein sequence ID" value="SDY71912.1"/>
    <property type="molecule type" value="Genomic_DNA"/>
</dbReference>
<protein>
    <submittedName>
        <fullName evidence="5">YMGG-like Gly-zipper</fullName>
    </submittedName>
</protein>
<keyword evidence="6" id="KW-1185">Reference proteome</keyword>
<keyword evidence="2" id="KW-0812">Transmembrane</keyword>
<evidence type="ECO:0000313" key="5">
    <source>
        <dbReference type="EMBL" id="SDY71912.1"/>
    </source>
</evidence>
<feature type="transmembrane region" description="Helical" evidence="2">
    <location>
        <begin position="41"/>
        <end position="67"/>
    </location>
</feature>
<dbReference type="Proteomes" id="UP000199249">
    <property type="component" value="Unassembled WGS sequence"/>
</dbReference>
<dbReference type="InterPro" id="IPR027367">
    <property type="entry name" value="Gly-zipper_YMGG"/>
</dbReference>
<feature type="signal peptide" evidence="3">
    <location>
        <begin position="1"/>
        <end position="25"/>
    </location>
</feature>
<reference evidence="6" key="1">
    <citation type="submission" date="2016-10" db="EMBL/GenBank/DDBJ databases">
        <authorList>
            <person name="Varghese N."/>
            <person name="Submissions S."/>
        </authorList>
    </citation>
    <scope>NUCLEOTIDE SEQUENCE [LARGE SCALE GENOMIC DNA]</scope>
    <source>
        <strain evidence="6">CGMCC 1.8975</strain>
    </source>
</reference>
<dbReference type="AlphaFoldDB" id="A0A1H3M5A6"/>
<feature type="domain" description="YMGG-like Gly-zipper" evidence="4">
    <location>
        <begin position="26"/>
        <end position="68"/>
    </location>
</feature>
<feature type="region of interest" description="Disordered" evidence="1">
    <location>
        <begin position="68"/>
        <end position="88"/>
    </location>
</feature>
<name>A0A1H3M5A6_9BACT</name>
<evidence type="ECO:0000256" key="3">
    <source>
        <dbReference type="SAM" id="SignalP"/>
    </source>
</evidence>
<sequence>MKMIRWTFTLLIAALMMSCSTYRNANDTGKGAIIGGGSGAAAGAVIGGGTGAIIGGAVGAGAGAVIGNEKQKRKDERRRVKEANNQNL</sequence>
<accession>A0A1H3M5A6</accession>